<dbReference type="GO" id="GO:0003713">
    <property type="term" value="F:transcription coactivator activity"/>
    <property type="evidence" value="ECO:0007669"/>
    <property type="project" value="TreeGrafter"/>
</dbReference>
<dbReference type="OrthoDB" id="6621890at2759"/>
<dbReference type="GO" id="GO:0005669">
    <property type="term" value="C:transcription factor TFIID complex"/>
    <property type="evidence" value="ECO:0007669"/>
    <property type="project" value="InterPro"/>
</dbReference>
<dbReference type="GO" id="GO:0016251">
    <property type="term" value="F:RNA polymerase II general transcription initiation factor activity"/>
    <property type="evidence" value="ECO:0007669"/>
    <property type="project" value="InterPro"/>
</dbReference>
<dbReference type="GO" id="GO:0000124">
    <property type="term" value="C:SAGA complex"/>
    <property type="evidence" value="ECO:0007669"/>
    <property type="project" value="InterPro"/>
</dbReference>
<dbReference type="Proteomes" id="UP000694844">
    <property type="component" value="Chromosome 4"/>
</dbReference>
<accession>A0A8B8DPL6</accession>
<evidence type="ECO:0000259" key="9">
    <source>
        <dbReference type="SMART" id="SM00803"/>
    </source>
</evidence>
<sequence length="802" mass="92005">MTDVKEEKKMPVVDDKRYAIITRESIKIMAESCGFDDLCDEAAAMLCEDVSYRLKEATQNSIQYMKHAKRKRLTTEDFNKALKRSSVQPISGHRCQDGISFKQTKEAEIFFTEDEEVDLSDLGLEDCTPCEQGETSIKAQWLAVEGKSKTSSQAQGKPLKQENGDILQKYYDSITKAVLGNDQKLMRAALQDLRTNPNISSLLSCFIHFVSSGVKTVSHDVAQMTRLLYTVNALINNPNLFLEPQSYLNSLVQGVSYCLLESLAASINPSNDHWTLRDYAARVLAQIVHTWSSPINHLMHTIIRNLKEVLCDHAKPFCCHYGAVMGIQALGPQVIDDVLIPQFPVYWPHLSSVLEDNTFSNALTKADAFKVYGALLLSVESLMSTQVKQYEHLLREKFENMEFLKLLNQETVEDSDKEKDSLEDVQNSISKLYNDMYGYFGDRISKCLPDLNEKYDIKQKVFTPKFKEKLISLSDADASKSGEELLREFMEQVKQQQQLDREKAEKERIQRLMNEEKRARDRKHHEEHQRLMEAGKKRLEEIRQAEIEREREEMERLKHETRRNKKVAEERISKMLKEDSDDDFGEDAFIPYRPVRKRTKSQVQYFPPESPDSNEDDPSYALPGTSKVGDHKKGIKLKIITRPGKLPNVKIEAQAKETKKASPHSYPSRVSPHHKEQKYSPKLSPHFHREAKSSPHSSKDKSSPHTHKDSPHYYAHKDSPAREPKYSHHSSLPQDPSETKHGKKRKASQKRKDEFEFESDPEDFPPVAFKPSNNSSEGESSEGAELRKPIKMKLKVKELSSD</sequence>
<dbReference type="PANTHER" id="PTHR10221">
    <property type="entry name" value="TRANSCRIPTION INITIATION FACTOR TFIID SUBUNIT 6"/>
    <property type="match status" value="1"/>
</dbReference>
<dbReference type="PANTHER" id="PTHR10221:SF22">
    <property type="entry name" value="TAF6-LIKE RNA POLYMERASE II P300_CBP-ASSOCIATED FACTOR-ASSOCIATED FACTOR 65 KDA SUBUNIT 6L"/>
    <property type="match status" value="1"/>
</dbReference>
<dbReference type="InterPro" id="IPR011442">
    <property type="entry name" value="TAF6_C"/>
</dbReference>
<feature type="region of interest" description="Disordered" evidence="8">
    <location>
        <begin position="575"/>
        <end position="802"/>
    </location>
</feature>
<dbReference type="SMART" id="SM00803">
    <property type="entry name" value="TAF"/>
    <property type="match status" value="1"/>
</dbReference>
<comment type="subunit">
    <text evidence="3">The nucleosome is a histone octamer containing two molecules each of H2A, H2B, H3 and H4 assembled in one H3-H4 heterotetramer and two H2A-H2B heterodimers. The octamer wraps approximately 147 bp of DNA.</text>
</comment>
<evidence type="ECO:0000313" key="10">
    <source>
        <dbReference type="Proteomes" id="UP000694844"/>
    </source>
</evidence>
<dbReference type="FunFam" id="1.10.20.10:FF:000040">
    <property type="entry name" value="TAF6-like RNA polymerase II p300/CBP-associated factor-associated factor 65 kDa subunit 6L"/>
    <property type="match status" value="1"/>
</dbReference>
<keyword evidence="10" id="KW-1185">Reference proteome</keyword>
<dbReference type="InterPro" id="IPR037796">
    <property type="entry name" value="TAF6"/>
</dbReference>
<dbReference type="GO" id="GO:0051123">
    <property type="term" value="P:RNA polymerase II preinitiation complex assembly"/>
    <property type="evidence" value="ECO:0007669"/>
    <property type="project" value="TreeGrafter"/>
</dbReference>
<name>A0A8B8DPL6_CRAVI</name>
<dbReference type="GO" id="GO:0046982">
    <property type="term" value="F:protein heterodimerization activity"/>
    <property type="evidence" value="ECO:0007669"/>
    <property type="project" value="InterPro"/>
</dbReference>
<evidence type="ECO:0000256" key="3">
    <source>
        <dbReference type="ARBA" id="ARBA00011538"/>
    </source>
</evidence>
<dbReference type="Pfam" id="PF02969">
    <property type="entry name" value="TAF"/>
    <property type="match status" value="1"/>
</dbReference>
<dbReference type="InterPro" id="IPR016024">
    <property type="entry name" value="ARM-type_fold"/>
</dbReference>
<dbReference type="Pfam" id="PF07571">
    <property type="entry name" value="TAF6_C"/>
    <property type="match status" value="1"/>
</dbReference>
<dbReference type="GO" id="GO:0046695">
    <property type="term" value="C:SLIK (SAGA-like) complex"/>
    <property type="evidence" value="ECO:0007669"/>
    <property type="project" value="InterPro"/>
</dbReference>
<evidence type="ECO:0000256" key="7">
    <source>
        <dbReference type="ARBA" id="ARBA00023242"/>
    </source>
</evidence>
<dbReference type="InterPro" id="IPR004823">
    <property type="entry name" value="TAF_TATA-bd_Histone-like_dom"/>
</dbReference>
<evidence type="ECO:0000256" key="2">
    <source>
        <dbReference type="ARBA" id="ARBA00007688"/>
    </source>
</evidence>
<comment type="subcellular location">
    <subcellularLocation>
        <location evidence="1">Nucleus</location>
    </subcellularLocation>
</comment>
<evidence type="ECO:0000256" key="8">
    <source>
        <dbReference type="SAM" id="MobiDB-lite"/>
    </source>
</evidence>
<dbReference type="AlphaFoldDB" id="A0A8B8DPL6"/>
<dbReference type="RefSeq" id="XP_022330162.1">
    <property type="nucleotide sequence ID" value="XM_022474454.1"/>
</dbReference>
<dbReference type="CDD" id="cd22932">
    <property type="entry name" value="HFD_TAF6L"/>
    <property type="match status" value="1"/>
</dbReference>
<organism evidence="10 11">
    <name type="scientific">Crassostrea virginica</name>
    <name type="common">Eastern oyster</name>
    <dbReference type="NCBI Taxonomy" id="6565"/>
    <lineage>
        <taxon>Eukaryota</taxon>
        <taxon>Metazoa</taxon>
        <taxon>Spiralia</taxon>
        <taxon>Lophotrochozoa</taxon>
        <taxon>Mollusca</taxon>
        <taxon>Bivalvia</taxon>
        <taxon>Autobranchia</taxon>
        <taxon>Pteriomorphia</taxon>
        <taxon>Ostreida</taxon>
        <taxon>Ostreoidea</taxon>
        <taxon>Ostreidae</taxon>
        <taxon>Crassostrea</taxon>
    </lineage>
</organism>
<keyword evidence="7" id="KW-0539">Nucleus</keyword>
<feature type="compositionally biased region" description="Basic and acidic residues" evidence="8">
    <location>
        <begin position="687"/>
        <end position="726"/>
    </location>
</feature>
<feature type="domain" description="TATA box binding protein associated factor (TAF) histone-like fold" evidence="9">
    <location>
        <begin position="19"/>
        <end position="84"/>
    </location>
</feature>
<protein>
    <recommendedName>
        <fullName evidence="4">Histone H4</fullName>
    </recommendedName>
</protein>
<dbReference type="SUPFAM" id="SSF47113">
    <property type="entry name" value="Histone-fold"/>
    <property type="match status" value="1"/>
</dbReference>
<dbReference type="CDD" id="cd08050">
    <property type="entry name" value="TAF6C"/>
    <property type="match status" value="1"/>
</dbReference>
<evidence type="ECO:0000313" key="11">
    <source>
        <dbReference type="RefSeq" id="XP_022330162.1"/>
    </source>
</evidence>
<dbReference type="GeneID" id="111128688"/>
<evidence type="ECO:0000256" key="1">
    <source>
        <dbReference type="ARBA" id="ARBA00004123"/>
    </source>
</evidence>
<dbReference type="KEGG" id="cvn:111128688"/>
<evidence type="ECO:0000256" key="5">
    <source>
        <dbReference type="ARBA" id="ARBA00023015"/>
    </source>
</evidence>
<reference evidence="11" key="1">
    <citation type="submission" date="2025-08" db="UniProtKB">
        <authorList>
            <consortium name="RefSeq"/>
        </authorList>
    </citation>
    <scope>IDENTIFICATION</scope>
    <source>
        <tissue evidence="11">Whole sample</tissue>
    </source>
</reference>
<dbReference type="InterPro" id="IPR046344">
    <property type="entry name" value="TAF6_C_sf"/>
</dbReference>
<evidence type="ECO:0000256" key="4">
    <source>
        <dbReference type="ARBA" id="ARBA00020836"/>
    </source>
</evidence>
<feature type="compositionally biased region" description="Low complexity" evidence="8">
    <location>
        <begin position="772"/>
        <end position="783"/>
    </location>
</feature>
<dbReference type="Gene3D" id="1.25.40.770">
    <property type="entry name" value="TAF6, C-terminal HEAT repeat domain"/>
    <property type="match status" value="1"/>
</dbReference>
<proteinExistence type="inferred from homology"/>
<dbReference type="Gene3D" id="1.10.20.10">
    <property type="entry name" value="Histone, subunit A"/>
    <property type="match status" value="1"/>
</dbReference>
<keyword evidence="5" id="KW-0805">Transcription regulation</keyword>
<keyword evidence="6" id="KW-0804">Transcription</keyword>
<dbReference type="SUPFAM" id="SSF48371">
    <property type="entry name" value="ARM repeat"/>
    <property type="match status" value="1"/>
</dbReference>
<gene>
    <name evidence="11" type="primary">LOC111128688</name>
</gene>
<evidence type="ECO:0000256" key="6">
    <source>
        <dbReference type="ARBA" id="ARBA00023163"/>
    </source>
</evidence>
<dbReference type="InterPro" id="IPR009072">
    <property type="entry name" value="Histone-fold"/>
</dbReference>
<comment type="similarity">
    <text evidence="2">Belongs to the TAF6 family.</text>
</comment>